<evidence type="ECO:0008006" key="5">
    <source>
        <dbReference type="Google" id="ProtNLM"/>
    </source>
</evidence>
<sequence>MGEFLNENPLVLLIGACEVGFWVLLGAGLAARYLLRARRLSTVLLVLVPVLDVVLVTASLVDVAGGSPPSLTHGLAAVYLGFTVAFGHSMIRWADTAFAHRFAGGPPPRKPPQYGAAKVAYEWREWGKMALAWGIALAVIFVTAAVAGTGVPPLGEWFADPMWSWGARLMPVVLIWFVGWPLWTTLAPPRAPEGSAPESAPESAPDSAQEATDVRR</sequence>
<feature type="transmembrane region" description="Helical" evidence="2">
    <location>
        <begin position="163"/>
        <end position="183"/>
    </location>
</feature>
<dbReference type="Proteomes" id="UP001597145">
    <property type="component" value="Unassembled WGS sequence"/>
</dbReference>
<feature type="region of interest" description="Disordered" evidence="1">
    <location>
        <begin position="189"/>
        <end position="216"/>
    </location>
</feature>
<reference evidence="4" key="1">
    <citation type="journal article" date="2019" name="Int. J. Syst. Evol. Microbiol.">
        <title>The Global Catalogue of Microorganisms (GCM) 10K type strain sequencing project: providing services to taxonomists for standard genome sequencing and annotation.</title>
        <authorList>
            <consortium name="The Broad Institute Genomics Platform"/>
            <consortium name="The Broad Institute Genome Sequencing Center for Infectious Disease"/>
            <person name="Wu L."/>
            <person name="Ma J."/>
        </authorList>
    </citation>
    <scope>NUCLEOTIDE SEQUENCE [LARGE SCALE GENOMIC DNA]</scope>
    <source>
        <strain evidence="4">JCM 12165</strain>
    </source>
</reference>
<organism evidence="3 4">
    <name type="scientific">Pseudonocardia aurantiaca</name>
    <dbReference type="NCBI Taxonomy" id="75290"/>
    <lineage>
        <taxon>Bacteria</taxon>
        <taxon>Bacillati</taxon>
        <taxon>Actinomycetota</taxon>
        <taxon>Actinomycetes</taxon>
        <taxon>Pseudonocardiales</taxon>
        <taxon>Pseudonocardiaceae</taxon>
        <taxon>Pseudonocardia</taxon>
    </lineage>
</organism>
<evidence type="ECO:0000256" key="2">
    <source>
        <dbReference type="SAM" id="Phobius"/>
    </source>
</evidence>
<dbReference type="RefSeq" id="WP_343984662.1">
    <property type="nucleotide sequence ID" value="NZ_BAAAJG010000025.1"/>
</dbReference>
<proteinExistence type="predicted"/>
<evidence type="ECO:0000313" key="3">
    <source>
        <dbReference type="EMBL" id="MFD1534355.1"/>
    </source>
</evidence>
<accession>A0ABW4FV15</accession>
<dbReference type="EMBL" id="JBHUCP010000033">
    <property type="protein sequence ID" value="MFD1534355.1"/>
    <property type="molecule type" value="Genomic_DNA"/>
</dbReference>
<keyword evidence="2" id="KW-0812">Transmembrane</keyword>
<keyword evidence="4" id="KW-1185">Reference proteome</keyword>
<feature type="transmembrane region" description="Helical" evidence="2">
    <location>
        <begin position="12"/>
        <end position="35"/>
    </location>
</feature>
<keyword evidence="2" id="KW-0472">Membrane</keyword>
<name>A0ABW4FV15_9PSEU</name>
<feature type="transmembrane region" description="Helical" evidence="2">
    <location>
        <begin position="73"/>
        <end position="91"/>
    </location>
</feature>
<feature type="transmembrane region" description="Helical" evidence="2">
    <location>
        <begin position="130"/>
        <end position="151"/>
    </location>
</feature>
<keyword evidence="2" id="KW-1133">Transmembrane helix</keyword>
<gene>
    <name evidence="3" type="ORF">ACFSCY_33550</name>
</gene>
<feature type="transmembrane region" description="Helical" evidence="2">
    <location>
        <begin position="42"/>
        <end position="61"/>
    </location>
</feature>
<evidence type="ECO:0000256" key="1">
    <source>
        <dbReference type="SAM" id="MobiDB-lite"/>
    </source>
</evidence>
<comment type="caution">
    <text evidence="3">The sequence shown here is derived from an EMBL/GenBank/DDBJ whole genome shotgun (WGS) entry which is preliminary data.</text>
</comment>
<evidence type="ECO:0000313" key="4">
    <source>
        <dbReference type="Proteomes" id="UP001597145"/>
    </source>
</evidence>
<protein>
    <recommendedName>
        <fullName evidence="5">Membrane protein YmcC</fullName>
    </recommendedName>
</protein>